<evidence type="ECO:0000313" key="7">
    <source>
        <dbReference type="Proteomes" id="UP001156690"/>
    </source>
</evidence>
<dbReference type="InterPro" id="IPR004843">
    <property type="entry name" value="Calcineurin-like_PHP"/>
</dbReference>
<dbReference type="Pfam" id="PF00149">
    <property type="entry name" value="Metallophos"/>
    <property type="match status" value="1"/>
</dbReference>
<dbReference type="InterPro" id="IPR029052">
    <property type="entry name" value="Metallo-depent_PP-like"/>
</dbReference>
<evidence type="ECO:0000259" key="5">
    <source>
        <dbReference type="Pfam" id="PF00149"/>
    </source>
</evidence>
<organism evidence="6 7">
    <name type="scientific">Vibrio penaeicida</name>
    <dbReference type="NCBI Taxonomy" id="104609"/>
    <lineage>
        <taxon>Bacteria</taxon>
        <taxon>Pseudomonadati</taxon>
        <taxon>Pseudomonadota</taxon>
        <taxon>Gammaproteobacteria</taxon>
        <taxon>Vibrionales</taxon>
        <taxon>Vibrionaceae</taxon>
        <taxon>Vibrio</taxon>
    </lineage>
</organism>
<comment type="similarity">
    <text evidence="4">Belongs to the cyclic nucleotide phosphodiesterase class-III family.</text>
</comment>
<dbReference type="CDD" id="cd07402">
    <property type="entry name" value="MPP_GpdQ"/>
    <property type="match status" value="1"/>
</dbReference>
<evidence type="ECO:0000256" key="4">
    <source>
        <dbReference type="ARBA" id="ARBA00025742"/>
    </source>
</evidence>
<dbReference type="InterPro" id="IPR042281">
    <property type="entry name" value="GpdQ_beta-strand"/>
</dbReference>
<keyword evidence="3" id="KW-0408">Iron</keyword>
<keyword evidence="7" id="KW-1185">Reference proteome</keyword>
<keyword evidence="2" id="KW-0378">Hydrolase</keyword>
<dbReference type="RefSeq" id="WP_126608936.1">
    <property type="nucleotide sequence ID" value="NZ_AP025145.1"/>
</dbReference>
<comment type="caution">
    <text evidence="6">The sequence shown here is derived from an EMBL/GenBank/DDBJ whole genome shotgun (WGS) entry which is preliminary data.</text>
</comment>
<dbReference type="InterPro" id="IPR026575">
    <property type="entry name" value="GpdQ/CpdA-like"/>
</dbReference>
<sequence>MLIAQLTDLHIKKEGKLAYQKVDTLQCLKDAVQHINRLNVDLVVITGDLGDFGLDEEYAIVLRELSQLNAPVRVIPGNHDHKIRLREGLRELVDFEDSVECNFSLETEHCLLIGLDSSIPEKPHGCIASTSLNWLQSKLKETSKPVLLFVHHPPMEVGINHMDVQNLHNAEALWDVIAPFDSVVGIITGHLHRTITAIWKGVPVWVGPSHSHSVALDFDKEGIPAFQMEPKAIQLFKVDDKGVLSHVSYIGDYEGPFPFFDKEGLVD</sequence>
<dbReference type="PANTHER" id="PTHR42988:SF2">
    <property type="entry name" value="CYCLIC NUCLEOTIDE PHOSPHODIESTERASE CBUA0032-RELATED"/>
    <property type="match status" value="1"/>
</dbReference>
<dbReference type="GO" id="GO:0004112">
    <property type="term" value="F:cyclic-nucleotide phosphodiesterase activity"/>
    <property type="evidence" value="ECO:0007669"/>
    <property type="project" value="InterPro"/>
</dbReference>
<dbReference type="Gene3D" id="3.60.21.40">
    <property type="entry name" value="GpdQ, catalytic alpha/beta sandwich domain"/>
    <property type="match status" value="1"/>
</dbReference>
<dbReference type="Gene3D" id="3.30.750.180">
    <property type="entry name" value="GpdQ, beta-strand dimerisation domain"/>
    <property type="match status" value="1"/>
</dbReference>
<evidence type="ECO:0000313" key="6">
    <source>
        <dbReference type="EMBL" id="GLQ74033.1"/>
    </source>
</evidence>
<evidence type="ECO:0000256" key="3">
    <source>
        <dbReference type="ARBA" id="ARBA00023004"/>
    </source>
</evidence>
<proteinExistence type="inferred from homology"/>
<protein>
    <submittedName>
        <fullName evidence="6">3',5'-cyclic adenosine monophosphate phosphodiesterase CpdA</fullName>
    </submittedName>
</protein>
<evidence type="ECO:0000256" key="1">
    <source>
        <dbReference type="ARBA" id="ARBA00022723"/>
    </source>
</evidence>
<dbReference type="EMBL" id="BSNX01000041">
    <property type="protein sequence ID" value="GLQ74033.1"/>
    <property type="molecule type" value="Genomic_DNA"/>
</dbReference>
<dbReference type="AlphaFoldDB" id="A0AAV5NUZ3"/>
<name>A0AAV5NUZ3_9VIBR</name>
<feature type="domain" description="Calcineurin-like phosphoesterase" evidence="5">
    <location>
        <begin position="1"/>
        <end position="193"/>
    </location>
</feature>
<reference evidence="7" key="1">
    <citation type="journal article" date="2019" name="Int. J. Syst. Evol. Microbiol.">
        <title>The Global Catalogue of Microorganisms (GCM) 10K type strain sequencing project: providing services to taxonomists for standard genome sequencing and annotation.</title>
        <authorList>
            <consortium name="The Broad Institute Genomics Platform"/>
            <consortium name="The Broad Institute Genome Sequencing Center for Infectious Disease"/>
            <person name="Wu L."/>
            <person name="Ma J."/>
        </authorList>
    </citation>
    <scope>NUCLEOTIDE SEQUENCE [LARGE SCALE GENOMIC DNA]</scope>
    <source>
        <strain evidence="7">NBRC 15640</strain>
    </source>
</reference>
<keyword evidence="1" id="KW-0479">Metal-binding</keyword>
<accession>A0AAV5NUZ3</accession>
<evidence type="ECO:0000256" key="2">
    <source>
        <dbReference type="ARBA" id="ARBA00022801"/>
    </source>
</evidence>
<dbReference type="InterPro" id="IPR042283">
    <property type="entry name" value="GpdQ_catalytic"/>
</dbReference>
<dbReference type="PANTHER" id="PTHR42988">
    <property type="entry name" value="PHOSPHOHYDROLASE"/>
    <property type="match status" value="1"/>
</dbReference>
<dbReference type="GO" id="GO:0046872">
    <property type="term" value="F:metal ion binding"/>
    <property type="evidence" value="ECO:0007669"/>
    <property type="project" value="UniProtKB-KW"/>
</dbReference>
<dbReference type="SUPFAM" id="SSF56300">
    <property type="entry name" value="Metallo-dependent phosphatases"/>
    <property type="match status" value="1"/>
</dbReference>
<gene>
    <name evidence="6" type="primary">cpdA_2</name>
    <name evidence="6" type="ORF">GCM10007932_33930</name>
</gene>
<dbReference type="InterPro" id="IPR050884">
    <property type="entry name" value="CNP_phosphodiesterase-III"/>
</dbReference>
<dbReference type="Proteomes" id="UP001156690">
    <property type="component" value="Unassembled WGS sequence"/>
</dbReference>